<reference evidence="3" key="1">
    <citation type="submission" date="2016-10" db="EMBL/GenBank/DDBJ databases">
        <authorList>
            <person name="Varghese N."/>
            <person name="Submissions S."/>
        </authorList>
    </citation>
    <scope>NUCLEOTIDE SEQUENCE [LARGE SCALE GENOMIC DNA]</scope>
    <source>
        <strain evidence="3">DSM 24740</strain>
    </source>
</reference>
<dbReference type="PANTHER" id="PTHR37299:SF1">
    <property type="entry name" value="STAGE 0 SPORULATION PROTEIN A HOMOLOG"/>
    <property type="match status" value="1"/>
</dbReference>
<dbReference type="InterPro" id="IPR046947">
    <property type="entry name" value="LytR-like"/>
</dbReference>
<dbReference type="InParanoid" id="A0A1H9GWX9"/>
<dbReference type="PROSITE" id="PS50930">
    <property type="entry name" value="HTH_LYTTR"/>
    <property type="match status" value="1"/>
</dbReference>
<dbReference type="PANTHER" id="PTHR37299">
    <property type="entry name" value="TRANSCRIPTIONAL REGULATOR-RELATED"/>
    <property type="match status" value="1"/>
</dbReference>
<sequence>MNRNLIASTFPKTSHKSLAPLAKNDRNSNDPFDKEGQSIWVEKGKVRVRIPVRNILYVKAEHVYCRLFFPNDQRVLKRISLDRLTSELPSGKFLRVHRSYLVNVDYVEHFNASKILIGKTVIPIGRTWRKEAVSRLRQLIQ</sequence>
<dbReference type="InterPro" id="IPR007492">
    <property type="entry name" value="LytTR_DNA-bd_dom"/>
</dbReference>
<dbReference type="Proteomes" id="UP000199021">
    <property type="component" value="Unassembled WGS sequence"/>
</dbReference>
<feature type="domain" description="HTH LytTR-type" evidence="1">
    <location>
        <begin position="39"/>
        <end position="141"/>
    </location>
</feature>
<gene>
    <name evidence="2" type="ORF">SAMN05444359_111142</name>
</gene>
<dbReference type="STRING" id="478744.SAMN05444359_111142"/>
<dbReference type="AlphaFoldDB" id="A0A1H9GWX9"/>
<dbReference type="GO" id="GO:0003677">
    <property type="term" value="F:DNA binding"/>
    <property type="evidence" value="ECO:0007669"/>
    <property type="project" value="UniProtKB-KW"/>
</dbReference>
<evidence type="ECO:0000313" key="3">
    <source>
        <dbReference type="Proteomes" id="UP000199021"/>
    </source>
</evidence>
<protein>
    <submittedName>
        <fullName evidence="2">LytTr DNA-binding domain-containing protein</fullName>
    </submittedName>
</protein>
<keyword evidence="3" id="KW-1185">Reference proteome</keyword>
<accession>A0A1H9GWX9</accession>
<dbReference type="Gene3D" id="2.40.50.1020">
    <property type="entry name" value="LytTr DNA-binding domain"/>
    <property type="match status" value="1"/>
</dbReference>
<name>A0A1H9GWX9_9BACT</name>
<dbReference type="EMBL" id="FOFB01000011">
    <property type="protein sequence ID" value="SEQ54589.1"/>
    <property type="molecule type" value="Genomic_DNA"/>
</dbReference>
<organism evidence="2 3">
    <name type="scientific">Neolewinella agarilytica</name>
    <dbReference type="NCBI Taxonomy" id="478744"/>
    <lineage>
        <taxon>Bacteria</taxon>
        <taxon>Pseudomonadati</taxon>
        <taxon>Bacteroidota</taxon>
        <taxon>Saprospiria</taxon>
        <taxon>Saprospirales</taxon>
        <taxon>Lewinellaceae</taxon>
        <taxon>Neolewinella</taxon>
    </lineage>
</organism>
<evidence type="ECO:0000313" key="2">
    <source>
        <dbReference type="EMBL" id="SEQ54589.1"/>
    </source>
</evidence>
<dbReference type="GO" id="GO:0000156">
    <property type="term" value="F:phosphorelay response regulator activity"/>
    <property type="evidence" value="ECO:0007669"/>
    <property type="project" value="InterPro"/>
</dbReference>
<dbReference type="Pfam" id="PF04397">
    <property type="entry name" value="LytTR"/>
    <property type="match status" value="1"/>
</dbReference>
<keyword evidence="2" id="KW-0238">DNA-binding</keyword>
<evidence type="ECO:0000259" key="1">
    <source>
        <dbReference type="PROSITE" id="PS50930"/>
    </source>
</evidence>
<proteinExistence type="predicted"/>
<dbReference type="SMART" id="SM00850">
    <property type="entry name" value="LytTR"/>
    <property type="match status" value="1"/>
</dbReference>